<dbReference type="InterPro" id="IPR029466">
    <property type="entry name" value="NAM-associated_C"/>
</dbReference>
<dbReference type="Proteomes" id="UP000008783">
    <property type="component" value="Unassembled WGS sequence"/>
</dbReference>
<dbReference type="RefSeq" id="XP_003889117.1">
    <property type="nucleotide sequence ID" value="XM_003889068.1"/>
</dbReference>
<dbReference type="PANTHER" id="PTHR45125:SF3">
    <property type="entry name" value="NO-APICAL-MERISTEM-ASSOCIATED CARBOXY-TERMINAL DOMAIN PROTEIN"/>
    <property type="match status" value="1"/>
</dbReference>
<keyword evidence="4" id="KW-1185">Reference proteome</keyword>
<dbReference type="VEuPathDB" id="FungiDB:PGTG_22144"/>
<proteinExistence type="predicted"/>
<dbReference type="HOGENOM" id="CLU_012390_7_1_1"/>
<feature type="compositionally biased region" description="Low complexity" evidence="1">
    <location>
        <begin position="213"/>
        <end position="224"/>
    </location>
</feature>
<evidence type="ECO:0000259" key="2">
    <source>
        <dbReference type="Pfam" id="PF14303"/>
    </source>
</evidence>
<dbReference type="InParanoid" id="H6QTP8"/>
<evidence type="ECO:0000313" key="3">
    <source>
        <dbReference type="EMBL" id="EHS64263.1"/>
    </source>
</evidence>
<feature type="compositionally biased region" description="Polar residues" evidence="1">
    <location>
        <begin position="225"/>
        <end position="239"/>
    </location>
</feature>
<feature type="region of interest" description="Disordered" evidence="1">
    <location>
        <begin position="192"/>
        <end position="265"/>
    </location>
</feature>
<dbReference type="GeneID" id="13541364"/>
<dbReference type="KEGG" id="pgr:PGTG_22144"/>
<dbReference type="OrthoDB" id="2507429at2759"/>
<feature type="domain" description="No apical meristem-associated C-terminal" evidence="2">
    <location>
        <begin position="166"/>
        <end position="262"/>
    </location>
</feature>
<organism evidence="3 4">
    <name type="scientific">Puccinia graminis f. sp. tritici (strain CRL 75-36-700-3 / race SCCL)</name>
    <name type="common">Black stem rust fungus</name>
    <dbReference type="NCBI Taxonomy" id="418459"/>
    <lineage>
        <taxon>Eukaryota</taxon>
        <taxon>Fungi</taxon>
        <taxon>Dikarya</taxon>
        <taxon>Basidiomycota</taxon>
        <taxon>Pucciniomycotina</taxon>
        <taxon>Pucciniomycetes</taxon>
        <taxon>Pucciniales</taxon>
        <taxon>Pucciniaceae</taxon>
        <taxon>Puccinia</taxon>
    </lineage>
</organism>
<dbReference type="STRING" id="418459.H6QTP8"/>
<protein>
    <recommendedName>
        <fullName evidence="2">No apical meristem-associated C-terminal domain-containing protein</fullName>
    </recommendedName>
</protein>
<dbReference type="PANTHER" id="PTHR45125">
    <property type="entry name" value="F21J9.4-RELATED"/>
    <property type="match status" value="1"/>
</dbReference>
<feature type="compositionally biased region" description="Polar residues" evidence="1">
    <location>
        <begin position="1"/>
        <end position="32"/>
    </location>
</feature>
<name>H6QTP8_PUCGT</name>
<accession>H6QTP8</accession>
<evidence type="ECO:0000313" key="4">
    <source>
        <dbReference type="Proteomes" id="UP000008783"/>
    </source>
</evidence>
<dbReference type="eggNOG" id="ENOG502S88Z">
    <property type="taxonomic scope" value="Eukaryota"/>
</dbReference>
<dbReference type="EMBL" id="DS178319">
    <property type="protein sequence ID" value="EHS64263.1"/>
    <property type="molecule type" value="Genomic_DNA"/>
</dbReference>
<gene>
    <name evidence="3" type="ORF">PGTG_22144</name>
</gene>
<dbReference type="Pfam" id="PF14303">
    <property type="entry name" value="NAM-associated"/>
    <property type="match status" value="1"/>
</dbReference>
<dbReference type="AlphaFoldDB" id="H6QTP8"/>
<sequence>MVANNEPINPNLLSSSEMTSDIQVISEVQGSNPHPPKSTGKPKAKKATDTTDGEESTSKGRSRSYVESEDLQLCKSWVEVSEDPKKGTDQTFNAFWQTVAQHFLAQLPSSGQTAKSLKNRWGDRIQREVNKFAGCVNQIQNLNPSGTNSSNRFTMAMSLYSKLYDKPFTFLGCYEILLASPKWNDYCRNIKKKEQPTPSNKRKEPDSGPPPASSSTQSSSHLPSTNTSVNSSGDETSVPPTRPIGRKRAKEDLAAANTSKKTKRA</sequence>
<evidence type="ECO:0000256" key="1">
    <source>
        <dbReference type="SAM" id="MobiDB-lite"/>
    </source>
</evidence>
<reference evidence="4" key="1">
    <citation type="journal article" date="2011" name="Proc. Natl. Acad. Sci. U.S.A.">
        <title>Obligate biotrophy features unraveled by the genomic analysis of rust fungi.</title>
        <authorList>
            <person name="Duplessis S."/>
            <person name="Cuomo C.A."/>
            <person name="Lin Y.-C."/>
            <person name="Aerts A."/>
            <person name="Tisserant E."/>
            <person name="Veneault-Fourrey C."/>
            <person name="Joly D.L."/>
            <person name="Hacquard S."/>
            <person name="Amselem J."/>
            <person name="Cantarel B.L."/>
            <person name="Chiu R."/>
            <person name="Coutinho P.M."/>
            <person name="Feau N."/>
            <person name="Field M."/>
            <person name="Frey P."/>
            <person name="Gelhaye E."/>
            <person name="Goldberg J."/>
            <person name="Grabherr M.G."/>
            <person name="Kodira C.D."/>
            <person name="Kohler A."/>
            <person name="Kuees U."/>
            <person name="Lindquist E.A."/>
            <person name="Lucas S.M."/>
            <person name="Mago R."/>
            <person name="Mauceli E."/>
            <person name="Morin E."/>
            <person name="Murat C."/>
            <person name="Pangilinan J.L."/>
            <person name="Park R."/>
            <person name="Pearson M."/>
            <person name="Quesneville H."/>
            <person name="Rouhier N."/>
            <person name="Sakthikumar S."/>
            <person name="Salamov A.A."/>
            <person name="Schmutz J."/>
            <person name="Selles B."/>
            <person name="Shapiro H."/>
            <person name="Tanguay P."/>
            <person name="Tuskan G.A."/>
            <person name="Henrissat B."/>
            <person name="Van de Peer Y."/>
            <person name="Rouze P."/>
            <person name="Ellis J.G."/>
            <person name="Dodds P.N."/>
            <person name="Schein J.E."/>
            <person name="Zhong S."/>
            <person name="Hamelin R.C."/>
            <person name="Grigoriev I.V."/>
            <person name="Szabo L.J."/>
            <person name="Martin F."/>
        </authorList>
    </citation>
    <scope>NUCLEOTIDE SEQUENCE [LARGE SCALE GENOMIC DNA]</scope>
    <source>
        <strain evidence="4">CRL 75-36-700-3 / race SCCL</strain>
    </source>
</reference>
<feature type="region of interest" description="Disordered" evidence="1">
    <location>
        <begin position="1"/>
        <end position="65"/>
    </location>
</feature>